<reference evidence="11" key="1">
    <citation type="journal article" date="2019" name="Int. J. Syst. Evol. Microbiol.">
        <title>The Global Catalogue of Microorganisms (GCM) 10K type strain sequencing project: providing services to taxonomists for standard genome sequencing and annotation.</title>
        <authorList>
            <consortium name="The Broad Institute Genomics Platform"/>
            <consortium name="The Broad Institute Genome Sequencing Center for Infectious Disease"/>
            <person name="Wu L."/>
            <person name="Ma J."/>
        </authorList>
    </citation>
    <scope>NUCLEOTIDE SEQUENCE [LARGE SCALE GENOMIC DNA]</scope>
    <source>
        <strain evidence="11">CECT 8482</strain>
    </source>
</reference>
<keyword evidence="7 9" id="KW-0472">Membrane</keyword>
<keyword evidence="11" id="KW-1185">Reference proteome</keyword>
<dbReference type="PANTHER" id="PTHR21716">
    <property type="entry name" value="TRANSMEMBRANE PROTEIN"/>
    <property type="match status" value="1"/>
</dbReference>
<dbReference type="InterPro" id="IPR002549">
    <property type="entry name" value="AI-2E-like"/>
</dbReference>
<organism evidence="10 11">
    <name type="scientific">Paracoccus cavernae</name>
    <dbReference type="NCBI Taxonomy" id="1571207"/>
    <lineage>
        <taxon>Bacteria</taxon>
        <taxon>Pseudomonadati</taxon>
        <taxon>Pseudomonadota</taxon>
        <taxon>Alphaproteobacteria</taxon>
        <taxon>Rhodobacterales</taxon>
        <taxon>Paracoccaceae</taxon>
        <taxon>Paracoccus</taxon>
    </lineage>
</organism>
<evidence type="ECO:0000256" key="8">
    <source>
        <dbReference type="SAM" id="MobiDB-lite"/>
    </source>
</evidence>
<feature type="transmembrane region" description="Helical" evidence="9">
    <location>
        <begin position="188"/>
        <end position="211"/>
    </location>
</feature>
<comment type="caution">
    <text evidence="10">The sequence shown here is derived from an EMBL/GenBank/DDBJ whole genome shotgun (WGS) entry which is preliminary data.</text>
</comment>
<feature type="transmembrane region" description="Helical" evidence="9">
    <location>
        <begin position="60"/>
        <end position="80"/>
    </location>
</feature>
<evidence type="ECO:0000256" key="4">
    <source>
        <dbReference type="ARBA" id="ARBA00022475"/>
    </source>
</evidence>
<feature type="transmembrane region" description="Helical" evidence="9">
    <location>
        <begin position="284"/>
        <end position="304"/>
    </location>
</feature>
<keyword evidence="6 9" id="KW-1133">Transmembrane helix</keyword>
<keyword evidence="3" id="KW-0813">Transport</keyword>
<evidence type="ECO:0000256" key="2">
    <source>
        <dbReference type="ARBA" id="ARBA00009773"/>
    </source>
</evidence>
<keyword evidence="5 9" id="KW-0812">Transmembrane</keyword>
<evidence type="ECO:0000256" key="5">
    <source>
        <dbReference type="ARBA" id="ARBA00022692"/>
    </source>
</evidence>
<feature type="region of interest" description="Disordered" evidence="8">
    <location>
        <begin position="515"/>
        <end position="546"/>
    </location>
</feature>
<evidence type="ECO:0000256" key="6">
    <source>
        <dbReference type="ARBA" id="ARBA00022989"/>
    </source>
</evidence>
<proteinExistence type="inferred from homology"/>
<comment type="subcellular location">
    <subcellularLocation>
        <location evidence="1">Cell membrane</location>
        <topology evidence="1">Multi-pass membrane protein</topology>
    </subcellularLocation>
</comment>
<dbReference type="Proteomes" id="UP001243846">
    <property type="component" value="Unassembled WGS sequence"/>
</dbReference>
<dbReference type="PANTHER" id="PTHR21716:SF53">
    <property type="entry name" value="PERMEASE PERM-RELATED"/>
    <property type="match status" value="1"/>
</dbReference>
<feature type="transmembrane region" description="Helical" evidence="9">
    <location>
        <begin position="250"/>
        <end position="278"/>
    </location>
</feature>
<evidence type="ECO:0000256" key="7">
    <source>
        <dbReference type="ARBA" id="ARBA00023136"/>
    </source>
</evidence>
<protein>
    <submittedName>
        <fullName evidence="10">AI-2E family transporter</fullName>
    </submittedName>
</protein>
<evidence type="ECO:0000313" key="10">
    <source>
        <dbReference type="EMBL" id="MDN3710966.1"/>
    </source>
</evidence>
<gene>
    <name evidence="10" type="ORF">QWZ10_02480</name>
</gene>
<feature type="transmembrane region" description="Helical" evidence="9">
    <location>
        <begin position="87"/>
        <end position="108"/>
    </location>
</feature>
<sequence length="546" mass="58900">MAPNQPQNASREETVLNGTAGPQIVALSEGDGGEIIRLASWLIVAAILIGGLYVGQDVLIPLAISFLISFAMSPLVNWLTRRGLSRVLSVCVVMLTVGVFIAGLALLVTSQVRTISAELPTYQTTIRAKISDLASQMKGPGILDGALETVDTVQKEVDAAVHGQGEDAAQKVEVVPPPVSPFQTAQEWLTPAMAPLATTGIVLVFVFLVLLDRGDLRDRLIRLMGGNLHRSTDALEEAGRRISKYLLMQILVNIIYAIPMGLGLWLIGVPGALLWATLAAFMRFIPYVGPMLSALFPLSLAFAVDPGWNMVIWTLVLVVGLEAISGNVIEPMLYGTSTGLSAIALIAAATFWTALWGPVGLILSTPLTVCLLVIGRNLRQLQFLEILLGSEPVLDLPTRIYQRLIADDPEEAIEIASEAIAASSVAEFYNDTGIAVLRRTSEDYHLNAGPEHRLRVANGMETLLEELQEDFPAKAVEEAARNGRARIACIGGKWEIDATACVMLGHALALEGYPSMSHREGEPVGARARAARSRGDRRRLPELFQR</sequence>
<comment type="similarity">
    <text evidence="2">Belongs to the autoinducer-2 exporter (AI-2E) (TC 2.A.86) family.</text>
</comment>
<feature type="transmembrane region" description="Helical" evidence="9">
    <location>
        <begin position="35"/>
        <end position="54"/>
    </location>
</feature>
<dbReference type="EMBL" id="JAUFRC010000001">
    <property type="protein sequence ID" value="MDN3710966.1"/>
    <property type="molecule type" value="Genomic_DNA"/>
</dbReference>
<evidence type="ECO:0000313" key="11">
    <source>
        <dbReference type="Proteomes" id="UP001243846"/>
    </source>
</evidence>
<feature type="transmembrane region" description="Helical" evidence="9">
    <location>
        <begin position="341"/>
        <end position="374"/>
    </location>
</feature>
<keyword evidence="4" id="KW-1003">Cell membrane</keyword>
<dbReference type="Pfam" id="PF01594">
    <property type="entry name" value="AI-2E_transport"/>
    <property type="match status" value="1"/>
</dbReference>
<evidence type="ECO:0000256" key="1">
    <source>
        <dbReference type="ARBA" id="ARBA00004651"/>
    </source>
</evidence>
<feature type="transmembrane region" description="Helical" evidence="9">
    <location>
        <begin position="311"/>
        <end position="329"/>
    </location>
</feature>
<dbReference type="RefSeq" id="WP_377786101.1">
    <property type="nucleotide sequence ID" value="NZ_JBHUOC010000001.1"/>
</dbReference>
<accession>A0ABT8D3J1</accession>
<name>A0ABT8D3J1_9RHOB</name>
<evidence type="ECO:0000256" key="3">
    <source>
        <dbReference type="ARBA" id="ARBA00022448"/>
    </source>
</evidence>
<evidence type="ECO:0000256" key="9">
    <source>
        <dbReference type="SAM" id="Phobius"/>
    </source>
</evidence>